<organism evidence="3">
    <name type="scientific">freshwater metagenome</name>
    <dbReference type="NCBI Taxonomy" id="449393"/>
    <lineage>
        <taxon>unclassified sequences</taxon>
        <taxon>metagenomes</taxon>
        <taxon>ecological metagenomes</taxon>
    </lineage>
</organism>
<keyword evidence="2" id="KW-1277">Toxin-antitoxin system</keyword>
<dbReference type="NCBIfam" id="TIGR02384">
    <property type="entry name" value="RelB_DinJ"/>
    <property type="match status" value="1"/>
</dbReference>
<dbReference type="GO" id="GO:0044010">
    <property type="term" value="P:single-species biofilm formation"/>
    <property type="evidence" value="ECO:0007669"/>
    <property type="project" value="InterPro"/>
</dbReference>
<dbReference type="GO" id="GO:0015643">
    <property type="term" value="F:toxic substance binding"/>
    <property type="evidence" value="ECO:0007669"/>
    <property type="project" value="InterPro"/>
</dbReference>
<protein>
    <submittedName>
        <fullName evidence="3">Unannotated protein</fullName>
    </submittedName>
</protein>
<dbReference type="GO" id="GO:0000987">
    <property type="term" value="F:cis-regulatory region sequence-specific DNA binding"/>
    <property type="evidence" value="ECO:0007669"/>
    <property type="project" value="InterPro"/>
</dbReference>
<dbReference type="PIRSF" id="PIRSF003108">
    <property type="entry name" value="DinJ"/>
    <property type="match status" value="1"/>
</dbReference>
<comment type="similarity">
    <text evidence="1">Belongs to the RelB/DinJ antitoxin family.</text>
</comment>
<proteinExistence type="inferred from homology"/>
<dbReference type="GO" id="GO:0006355">
    <property type="term" value="P:regulation of DNA-templated transcription"/>
    <property type="evidence" value="ECO:0007669"/>
    <property type="project" value="InterPro"/>
</dbReference>
<dbReference type="GO" id="GO:0006351">
    <property type="term" value="P:DNA-templated transcription"/>
    <property type="evidence" value="ECO:0007669"/>
    <property type="project" value="TreeGrafter"/>
</dbReference>
<dbReference type="PANTHER" id="PTHR38781:SF1">
    <property type="entry name" value="ANTITOXIN DINJ-RELATED"/>
    <property type="match status" value="1"/>
</dbReference>
<evidence type="ECO:0000256" key="2">
    <source>
        <dbReference type="ARBA" id="ARBA00022649"/>
    </source>
</evidence>
<evidence type="ECO:0000313" key="3">
    <source>
        <dbReference type="EMBL" id="CAB5118805.1"/>
    </source>
</evidence>
<dbReference type="Pfam" id="PF04221">
    <property type="entry name" value="RelB"/>
    <property type="match status" value="1"/>
</dbReference>
<gene>
    <name evidence="3" type="ORF">UFOPK4410_00918</name>
</gene>
<reference evidence="3" key="1">
    <citation type="submission" date="2020-05" db="EMBL/GenBank/DDBJ databases">
        <authorList>
            <person name="Chiriac C."/>
            <person name="Salcher M."/>
            <person name="Ghai R."/>
            <person name="Kavagutti S V."/>
        </authorList>
    </citation>
    <scope>NUCLEOTIDE SEQUENCE</scope>
</reference>
<dbReference type="Gene3D" id="1.10.1220.10">
    <property type="entry name" value="Met repressor-like"/>
    <property type="match status" value="1"/>
</dbReference>
<dbReference type="InterPro" id="IPR013321">
    <property type="entry name" value="Arc_rbn_hlx_hlx"/>
</dbReference>
<accession>A0A6J7VX80</accession>
<evidence type="ECO:0000256" key="1">
    <source>
        <dbReference type="ARBA" id="ARBA00010562"/>
    </source>
</evidence>
<dbReference type="AlphaFoldDB" id="A0A6J7VX80"/>
<dbReference type="InterPro" id="IPR026262">
    <property type="entry name" value="DinJ"/>
</dbReference>
<dbReference type="PANTHER" id="PTHR38781">
    <property type="entry name" value="ANTITOXIN DINJ-RELATED"/>
    <property type="match status" value="1"/>
</dbReference>
<name>A0A6J7VX80_9ZZZZ</name>
<dbReference type="EMBL" id="CAFBRV010000094">
    <property type="protein sequence ID" value="CAB5118805.1"/>
    <property type="molecule type" value="Genomic_DNA"/>
</dbReference>
<dbReference type="InterPro" id="IPR007337">
    <property type="entry name" value="RelB/DinJ"/>
</dbReference>
<sequence length="87" mass="9402">MLADSVVRARVNGKLKEDAADILAAAGLTLSDAYRMMLIRVVQDKALPFDPLIPNKKTIAAMKAARAGRVTKSKNLDDFFGELNAKA</sequence>